<protein>
    <submittedName>
        <fullName evidence="2">Uncharacterized protein</fullName>
    </submittedName>
</protein>
<keyword evidence="1" id="KW-1185">Reference proteome</keyword>
<organism evidence="1 2">
    <name type="scientific">Romanomermis culicivorax</name>
    <name type="common">Nematode worm</name>
    <dbReference type="NCBI Taxonomy" id="13658"/>
    <lineage>
        <taxon>Eukaryota</taxon>
        <taxon>Metazoa</taxon>
        <taxon>Ecdysozoa</taxon>
        <taxon>Nematoda</taxon>
        <taxon>Enoplea</taxon>
        <taxon>Dorylaimia</taxon>
        <taxon>Mermithida</taxon>
        <taxon>Mermithoidea</taxon>
        <taxon>Mermithidae</taxon>
        <taxon>Romanomermis</taxon>
    </lineage>
</organism>
<reference evidence="2" key="1">
    <citation type="submission" date="2022-11" db="UniProtKB">
        <authorList>
            <consortium name="WormBaseParasite"/>
        </authorList>
    </citation>
    <scope>IDENTIFICATION</scope>
</reference>
<dbReference type="WBParaSite" id="nRc.2.0.1.t09395-RA">
    <property type="protein sequence ID" value="nRc.2.0.1.t09395-RA"/>
    <property type="gene ID" value="nRc.2.0.1.g09395"/>
</dbReference>
<dbReference type="AlphaFoldDB" id="A0A915I6A7"/>
<evidence type="ECO:0000313" key="1">
    <source>
        <dbReference type="Proteomes" id="UP000887565"/>
    </source>
</evidence>
<dbReference type="Proteomes" id="UP000887565">
    <property type="component" value="Unplaced"/>
</dbReference>
<evidence type="ECO:0000313" key="2">
    <source>
        <dbReference type="WBParaSite" id="nRc.2.0.1.t09395-RA"/>
    </source>
</evidence>
<proteinExistence type="predicted"/>
<accession>A0A915I6A7</accession>
<name>A0A915I6A7_ROMCU</name>
<sequence>MKTRRKIIETKKARMATWIREKIEEQKWKKYSMVEKCIDKNFTSHEKQIPAYVVLDTIEENSGSTEFLEIESMILIFSMTENFMNVTVLMGRNRGNRRRNEE</sequence>